<proteinExistence type="predicted"/>
<accession>A0A9X6B3C7</accession>
<dbReference type="Proteomes" id="UP000190641">
    <property type="component" value="Unassembled WGS sequence"/>
</dbReference>
<keyword evidence="6" id="KW-1133">Transmembrane helix</keyword>
<evidence type="ECO:0000256" key="4">
    <source>
        <dbReference type="ARBA" id="ARBA00023022"/>
    </source>
</evidence>
<comment type="caution">
    <text evidence="7">The sequence shown here is derived from an EMBL/GenBank/DDBJ whole genome shotgun (WGS) entry which is preliminary data.</text>
</comment>
<protein>
    <submittedName>
        <fullName evidence="7">Uncharacterized protein</fullName>
    </submittedName>
</protein>
<evidence type="ECO:0000256" key="1">
    <source>
        <dbReference type="ARBA" id="ARBA00004613"/>
    </source>
</evidence>
<evidence type="ECO:0000256" key="6">
    <source>
        <dbReference type="SAM" id="Phobius"/>
    </source>
</evidence>
<dbReference type="RefSeq" id="WP_078187868.1">
    <property type="nucleotide sequence ID" value="NZ_JBDLMG010000087.1"/>
</dbReference>
<dbReference type="GO" id="GO:0005576">
    <property type="term" value="C:extracellular region"/>
    <property type="evidence" value="ECO:0007669"/>
    <property type="project" value="UniProtKB-SubCell"/>
</dbReference>
<evidence type="ECO:0000256" key="5">
    <source>
        <dbReference type="ARBA" id="ARBA00023048"/>
    </source>
</evidence>
<keyword evidence="6" id="KW-0472">Membrane</keyword>
<keyword evidence="4" id="KW-0044">Antibiotic</keyword>
<sequence>MELDVMFEIAKNFNLPESTAKKVYNAVNNGADAWAVASIIIAATGPFALGVGAVYMLIKNQMKKTAATAAIAW</sequence>
<dbReference type="Pfam" id="PF09221">
    <property type="entry name" value="Bacteriocin_IId"/>
    <property type="match status" value="1"/>
</dbReference>
<comment type="subcellular location">
    <subcellularLocation>
        <location evidence="1">Secreted</location>
    </subcellularLocation>
</comment>
<dbReference type="GO" id="GO:0042742">
    <property type="term" value="P:defense response to bacterium"/>
    <property type="evidence" value="ECO:0007669"/>
    <property type="project" value="UniProtKB-KW"/>
</dbReference>
<keyword evidence="5" id="KW-0078">Bacteriocin</keyword>
<evidence type="ECO:0000256" key="2">
    <source>
        <dbReference type="ARBA" id="ARBA00022525"/>
    </source>
</evidence>
<gene>
    <name evidence="7" type="ORF">BLX06_31360</name>
</gene>
<keyword evidence="3" id="KW-0929">Antimicrobial</keyword>
<dbReference type="GO" id="GO:0031640">
    <property type="term" value="P:killing of cells of another organism"/>
    <property type="evidence" value="ECO:0007669"/>
    <property type="project" value="UniProtKB-KW"/>
</dbReference>
<reference evidence="7 8" key="1">
    <citation type="submission" date="2017-01" db="EMBL/GenBank/DDBJ databases">
        <title>Bacillus cereus isolates.</title>
        <authorList>
            <person name="Beno S.M."/>
        </authorList>
    </citation>
    <scope>NUCLEOTIDE SEQUENCE [LARGE SCALE GENOMIC DNA]</scope>
    <source>
        <strain evidence="7 8">FSL K6-1030</strain>
    </source>
</reference>
<organism evidence="7 8">
    <name type="scientific">Bacillus cereus</name>
    <dbReference type="NCBI Taxonomy" id="1396"/>
    <lineage>
        <taxon>Bacteria</taxon>
        <taxon>Bacillati</taxon>
        <taxon>Bacillota</taxon>
        <taxon>Bacilli</taxon>
        <taxon>Bacillales</taxon>
        <taxon>Bacillaceae</taxon>
        <taxon>Bacillus</taxon>
        <taxon>Bacillus cereus group</taxon>
    </lineage>
</organism>
<evidence type="ECO:0000313" key="7">
    <source>
        <dbReference type="EMBL" id="OOR71329.1"/>
    </source>
</evidence>
<dbReference type="InterPro" id="IPR009086">
    <property type="entry name" value="Bacteriocin_AS48"/>
</dbReference>
<dbReference type="Gene3D" id="1.20.225.10">
    <property type="entry name" value="Bacteriocin AS-48"/>
    <property type="match status" value="1"/>
</dbReference>
<name>A0A9X6B3C7_BACCE</name>
<dbReference type="AlphaFoldDB" id="A0A9X6B3C7"/>
<dbReference type="NCBIfam" id="TIGR03651">
    <property type="entry name" value="circ_ocin_uber"/>
    <property type="match status" value="1"/>
</dbReference>
<evidence type="ECO:0000256" key="3">
    <source>
        <dbReference type="ARBA" id="ARBA00022529"/>
    </source>
</evidence>
<evidence type="ECO:0000313" key="8">
    <source>
        <dbReference type="Proteomes" id="UP000190641"/>
    </source>
</evidence>
<dbReference type="InterPro" id="IPR020038">
    <property type="entry name" value="Circ_bacteriocin"/>
</dbReference>
<feature type="transmembrane region" description="Helical" evidence="6">
    <location>
        <begin position="33"/>
        <end position="58"/>
    </location>
</feature>
<keyword evidence="6" id="KW-0812">Transmembrane</keyword>
<keyword evidence="2" id="KW-0964">Secreted</keyword>
<dbReference type="EMBL" id="MUAU01000221">
    <property type="protein sequence ID" value="OOR71329.1"/>
    <property type="molecule type" value="Genomic_DNA"/>
</dbReference>